<evidence type="ECO:0000313" key="3">
    <source>
        <dbReference type="Proteomes" id="UP000192418"/>
    </source>
</evidence>
<dbReference type="STRING" id="1121400.SAMN02746065_13319"/>
<evidence type="ECO:0000313" key="2">
    <source>
        <dbReference type="EMBL" id="SMD09866.1"/>
    </source>
</evidence>
<dbReference type="InterPro" id="IPR019224">
    <property type="entry name" value="DUF2148"/>
</dbReference>
<dbReference type="AlphaFoldDB" id="A0A1W2EKQ2"/>
<keyword evidence="3" id="KW-1185">Reference proteome</keyword>
<accession>A0A1W2EKQ2</accession>
<dbReference type="OrthoDB" id="5505478at2"/>
<gene>
    <name evidence="2" type="ORF">SAMN02746065_13319</name>
</gene>
<dbReference type="RefSeq" id="WP_084071601.1">
    <property type="nucleotide sequence ID" value="NZ_FWXY01000033.1"/>
</dbReference>
<dbReference type="Proteomes" id="UP000192418">
    <property type="component" value="Unassembled WGS sequence"/>
</dbReference>
<organism evidence="2 3">
    <name type="scientific">Desulfocicer vacuolatum DSM 3385</name>
    <dbReference type="NCBI Taxonomy" id="1121400"/>
    <lineage>
        <taxon>Bacteria</taxon>
        <taxon>Pseudomonadati</taxon>
        <taxon>Thermodesulfobacteriota</taxon>
        <taxon>Desulfobacteria</taxon>
        <taxon>Desulfobacterales</taxon>
        <taxon>Desulfobacteraceae</taxon>
        <taxon>Desulfocicer</taxon>
    </lineage>
</organism>
<evidence type="ECO:0000259" key="1">
    <source>
        <dbReference type="Pfam" id="PF09918"/>
    </source>
</evidence>
<sequence>MKKYVEDLDFQGEENISDWTPWSPQDIRRKKGVLDAARMMVNSAMTAPVAGGVPQLEAELIYGQKEIEALARRVEELAHSNKAWKEAYLYEAVMVRDSDVVIMLGNTRCHETPLDANCGMCGGTMDCGYFYDKVEHKYGIVDTTNRKSETPIKGPLCSARVDDLGYAIGSALWTAHTLMVDARPFASMGMAGQKLGYCSNSGMVVGVPVAAKPKNPYVDVNVDYHLINMDRVLDNTRKVYQTARLVRGFDYRKWIPKPTNKKGEE</sequence>
<reference evidence="2 3" key="1">
    <citation type="submission" date="2017-04" db="EMBL/GenBank/DDBJ databases">
        <authorList>
            <person name="Afonso C.L."/>
            <person name="Miller P.J."/>
            <person name="Scott M.A."/>
            <person name="Spackman E."/>
            <person name="Goraichik I."/>
            <person name="Dimitrov K.M."/>
            <person name="Suarez D.L."/>
            <person name="Swayne D.E."/>
        </authorList>
    </citation>
    <scope>NUCLEOTIDE SEQUENCE [LARGE SCALE GENOMIC DNA]</scope>
    <source>
        <strain evidence="2 3">DSM 3385</strain>
    </source>
</reference>
<dbReference type="PANTHER" id="PTHR40101">
    <property type="entry name" value="CONSERVED PROTEIN"/>
    <property type="match status" value="1"/>
</dbReference>
<name>A0A1W2EKQ2_9BACT</name>
<dbReference type="EMBL" id="FWXY01000033">
    <property type="protein sequence ID" value="SMD09866.1"/>
    <property type="molecule type" value="Genomic_DNA"/>
</dbReference>
<dbReference type="PANTHER" id="PTHR40101:SF1">
    <property type="entry name" value="4FE-4S DOMAIN-CONTAINING PROTEIN"/>
    <property type="match status" value="1"/>
</dbReference>
<proteinExistence type="predicted"/>
<dbReference type="Pfam" id="PF09918">
    <property type="entry name" value="DUF2148"/>
    <property type="match status" value="1"/>
</dbReference>
<protein>
    <submittedName>
        <fullName evidence="2">Uncharacterized protein, contains ferredoxin domain</fullName>
    </submittedName>
</protein>
<feature type="domain" description="DUF2148" evidence="1">
    <location>
        <begin position="153"/>
        <end position="219"/>
    </location>
</feature>